<feature type="compositionally biased region" description="Polar residues" evidence="2">
    <location>
        <begin position="76"/>
        <end position="90"/>
    </location>
</feature>
<comment type="similarity">
    <text evidence="1">Belongs to the PP2C family.</text>
</comment>
<keyword evidence="1" id="KW-0460">Magnesium</keyword>
<keyword evidence="1" id="KW-0479">Metal-binding</keyword>
<evidence type="ECO:0000256" key="2">
    <source>
        <dbReference type="SAM" id="MobiDB-lite"/>
    </source>
</evidence>
<dbReference type="GO" id="GO:0004722">
    <property type="term" value="F:protein serine/threonine phosphatase activity"/>
    <property type="evidence" value="ECO:0007669"/>
    <property type="project" value="UniProtKB-EC"/>
</dbReference>
<dbReference type="PROSITE" id="PS51746">
    <property type="entry name" value="PPM_2"/>
    <property type="match status" value="1"/>
</dbReference>
<dbReference type="InterPro" id="IPR036457">
    <property type="entry name" value="PPM-type-like_dom_sf"/>
</dbReference>
<dbReference type="EMBL" id="JANBQB010000858">
    <property type="protein sequence ID" value="KAJ1973273.1"/>
    <property type="molecule type" value="Genomic_DNA"/>
</dbReference>
<evidence type="ECO:0000313" key="5">
    <source>
        <dbReference type="Proteomes" id="UP001151582"/>
    </source>
</evidence>
<keyword evidence="1" id="KW-0464">Manganese</keyword>
<dbReference type="Gene3D" id="3.60.40.10">
    <property type="entry name" value="PPM-type phosphatase domain"/>
    <property type="match status" value="2"/>
</dbReference>
<dbReference type="SMART" id="SM00332">
    <property type="entry name" value="PP2Cc"/>
    <property type="match status" value="1"/>
</dbReference>
<comment type="caution">
    <text evidence="4">The sequence shown here is derived from an EMBL/GenBank/DDBJ whole genome shotgun (WGS) entry which is preliminary data.</text>
</comment>
<dbReference type="GO" id="GO:0046872">
    <property type="term" value="F:metal ion binding"/>
    <property type="evidence" value="ECO:0007669"/>
    <property type="project" value="UniProtKB-UniRule"/>
</dbReference>
<dbReference type="Pfam" id="PF07228">
    <property type="entry name" value="SpoIIE"/>
    <property type="match status" value="1"/>
</dbReference>
<keyword evidence="5" id="KW-1185">Reference proteome</keyword>
<accession>A0A9W8B2X9</accession>
<feature type="compositionally biased region" description="Low complexity" evidence="2">
    <location>
        <begin position="52"/>
        <end position="61"/>
    </location>
</feature>
<dbReference type="SUPFAM" id="SSF81606">
    <property type="entry name" value="PP2C-like"/>
    <property type="match status" value="1"/>
</dbReference>
<comment type="cofactor">
    <cofactor evidence="1">
        <name>Mn(2+)</name>
        <dbReference type="ChEBI" id="CHEBI:29035"/>
    </cofactor>
</comment>
<dbReference type="InterPro" id="IPR039123">
    <property type="entry name" value="PPTC7"/>
</dbReference>
<feature type="region of interest" description="Disordered" evidence="2">
    <location>
        <begin position="71"/>
        <end position="90"/>
    </location>
</feature>
<dbReference type="AlphaFoldDB" id="A0A9W8B2X9"/>
<evidence type="ECO:0000313" key="4">
    <source>
        <dbReference type="EMBL" id="KAJ1973273.1"/>
    </source>
</evidence>
<protein>
    <recommendedName>
        <fullName evidence="1">Protein phosphatase</fullName>
        <ecNumber evidence="1">3.1.3.16</ecNumber>
    </recommendedName>
</protein>
<dbReference type="PANTHER" id="PTHR12320">
    <property type="entry name" value="PROTEIN PHOSPHATASE 2C"/>
    <property type="match status" value="1"/>
</dbReference>
<keyword evidence="1" id="KW-0378">Hydrolase</keyword>
<dbReference type="InterPro" id="IPR001932">
    <property type="entry name" value="PPM-type_phosphatase-like_dom"/>
</dbReference>
<comment type="catalytic activity">
    <reaction evidence="1">
        <text>O-phospho-L-threonyl-[protein] + H2O = L-threonyl-[protein] + phosphate</text>
        <dbReference type="Rhea" id="RHEA:47004"/>
        <dbReference type="Rhea" id="RHEA-COMP:11060"/>
        <dbReference type="Rhea" id="RHEA-COMP:11605"/>
        <dbReference type="ChEBI" id="CHEBI:15377"/>
        <dbReference type="ChEBI" id="CHEBI:30013"/>
        <dbReference type="ChEBI" id="CHEBI:43474"/>
        <dbReference type="ChEBI" id="CHEBI:61977"/>
        <dbReference type="EC" id="3.1.3.16"/>
    </reaction>
</comment>
<gene>
    <name evidence="4" type="ORF">H4R34_005132</name>
</gene>
<organism evidence="4 5">
    <name type="scientific">Dimargaris verticillata</name>
    <dbReference type="NCBI Taxonomy" id="2761393"/>
    <lineage>
        <taxon>Eukaryota</taxon>
        <taxon>Fungi</taxon>
        <taxon>Fungi incertae sedis</taxon>
        <taxon>Zoopagomycota</taxon>
        <taxon>Kickxellomycotina</taxon>
        <taxon>Dimargaritomycetes</taxon>
        <taxon>Dimargaritales</taxon>
        <taxon>Dimargaritaceae</taxon>
        <taxon>Dimargaris</taxon>
    </lineage>
</organism>
<dbReference type="PANTHER" id="PTHR12320:SF84">
    <property type="entry name" value="PROTEIN PHOSPHATASE"/>
    <property type="match status" value="1"/>
</dbReference>
<dbReference type="OrthoDB" id="60843at2759"/>
<keyword evidence="1" id="KW-0904">Protein phosphatase</keyword>
<evidence type="ECO:0000259" key="3">
    <source>
        <dbReference type="PROSITE" id="PS51746"/>
    </source>
</evidence>
<proteinExistence type="inferred from homology"/>
<dbReference type="Proteomes" id="UP001151582">
    <property type="component" value="Unassembled WGS sequence"/>
</dbReference>
<reference evidence="4" key="1">
    <citation type="submission" date="2022-07" db="EMBL/GenBank/DDBJ databases">
        <title>Phylogenomic reconstructions and comparative analyses of Kickxellomycotina fungi.</title>
        <authorList>
            <person name="Reynolds N.K."/>
            <person name="Stajich J.E."/>
            <person name="Barry K."/>
            <person name="Grigoriev I.V."/>
            <person name="Crous P."/>
            <person name="Smith M.E."/>
        </authorList>
    </citation>
    <scope>NUCLEOTIDE SEQUENCE</scope>
    <source>
        <strain evidence="4">RSA 567</strain>
    </source>
</reference>
<dbReference type="SMART" id="SM00331">
    <property type="entry name" value="PP2C_SIG"/>
    <property type="match status" value="1"/>
</dbReference>
<name>A0A9W8B2X9_9FUNG</name>
<feature type="region of interest" description="Disordered" evidence="2">
    <location>
        <begin position="40"/>
        <end position="62"/>
    </location>
</feature>
<feature type="domain" description="PPM-type phosphatase" evidence="3">
    <location>
        <begin position="142"/>
        <end position="484"/>
    </location>
</feature>
<dbReference type="EC" id="3.1.3.16" evidence="1"/>
<comment type="catalytic activity">
    <reaction evidence="1">
        <text>O-phospho-L-seryl-[protein] + H2O = L-seryl-[protein] + phosphate</text>
        <dbReference type="Rhea" id="RHEA:20629"/>
        <dbReference type="Rhea" id="RHEA-COMP:9863"/>
        <dbReference type="Rhea" id="RHEA-COMP:11604"/>
        <dbReference type="ChEBI" id="CHEBI:15377"/>
        <dbReference type="ChEBI" id="CHEBI:29999"/>
        <dbReference type="ChEBI" id="CHEBI:43474"/>
        <dbReference type="ChEBI" id="CHEBI:83421"/>
        <dbReference type="EC" id="3.1.3.16"/>
    </reaction>
</comment>
<evidence type="ECO:0000256" key="1">
    <source>
        <dbReference type="RuleBase" id="RU366020"/>
    </source>
</evidence>
<comment type="cofactor">
    <cofactor evidence="1">
        <name>Mg(2+)</name>
        <dbReference type="ChEBI" id="CHEBI:18420"/>
    </cofactor>
</comment>
<sequence>MRHVSKHTAQLTRRTLGHWGFLPRRAVGHRGHRAERYHTFFQPASPPPLPHPSSSSPSGRSLWVNAPSRLIKAPSSHPSDGSQDPAGNSQCYHTALSARFPLELIQLPDHLQRAVTGHNHLSSLAASVPASGRPSFQLAHAACGIPKNAQKVPLAPLDDLFSFGCGEDAYFCRHDSLGVADGVGGWEGVKNANPAMFSRKLMHYAFAEVDKYECIEDYEFVHYYDINPVDILRKSYTQTLEDAYMEGIRGSSTACLAILRDDELRVANLGDCGLLVIRQGAVAFRTEEQQHSFNFPFQIGTGCADRPEDAQVFTVKVRRGDIIVLASDGIFDNLFEEDILDEVHRHLPAAMLTPPVPDIASSATDTAASTSFSLLRDSLSRSWESLRGGSTPPVASLDAATVPLVTSPLPAPESLENSGNLKRRLDPLLHINPARISDALARRAKSVSEESRFTSSPFQTKAIQEGFYHQGGKADDITVLVAVVTDLEDSPDRR</sequence>